<comment type="caution">
    <text evidence="7">The sequence shown here is derived from an EMBL/GenBank/DDBJ whole genome shotgun (WGS) entry which is preliminary data.</text>
</comment>
<keyword evidence="3" id="KW-0472">Membrane</keyword>
<dbReference type="CDD" id="cd13853">
    <property type="entry name" value="CuRO_1_Tth-MCO_like"/>
    <property type="match status" value="1"/>
</dbReference>
<keyword evidence="3" id="KW-1133">Transmembrane helix</keyword>
<evidence type="ECO:0000259" key="5">
    <source>
        <dbReference type="Pfam" id="PF07731"/>
    </source>
</evidence>
<evidence type="ECO:0000259" key="6">
    <source>
        <dbReference type="Pfam" id="PF07732"/>
    </source>
</evidence>
<dbReference type="InterPro" id="IPR045087">
    <property type="entry name" value="Cu-oxidase_fam"/>
</dbReference>
<dbReference type="GO" id="GO:0016491">
    <property type="term" value="F:oxidoreductase activity"/>
    <property type="evidence" value="ECO:0007669"/>
    <property type="project" value="UniProtKB-KW"/>
</dbReference>
<accession>A0A557SRR7</accession>
<gene>
    <name evidence="7" type="ORF">NARC_160013</name>
</gene>
<dbReference type="InterPro" id="IPR011706">
    <property type="entry name" value="Cu-oxidase_C"/>
</dbReference>
<protein>
    <submittedName>
        <fullName evidence="7">Multicopper oxidase</fullName>
    </submittedName>
</protein>
<organism evidence="7 8">
    <name type="scientific">Candidatus Nitrosocosmicus arcticus</name>
    <dbReference type="NCBI Taxonomy" id="2035267"/>
    <lineage>
        <taxon>Archaea</taxon>
        <taxon>Nitrososphaerota</taxon>
        <taxon>Nitrososphaeria</taxon>
        <taxon>Nitrososphaerales</taxon>
        <taxon>Nitrososphaeraceae</taxon>
        <taxon>Candidatus Nitrosocosmicus</taxon>
    </lineage>
</organism>
<dbReference type="InterPro" id="IPR001117">
    <property type="entry name" value="Cu-oxidase_2nd"/>
</dbReference>
<sequence length="513" mass="56998">MEWSIDGGSNSMIQHIRSQIKTCTLLCTLTISIFVLVTFAFDHSNYNAFAQNQSLPFSDIYSEQVLAKINDKDHLAGMNFSKPVDVYSKDGVLQTTLVADYKIGKVDNKTITGMAYNGSLVGPAFHVYPGDRVEIDLVNNLNESTNLHFHGLHVSPGNTSDNIFLDVEPGKTQHYVLDIPKNHDPGTNWYHSHLHKLSYGQVSAGLSGLFIIEGLEKLLPEPLQNITTQAVAMKDFPFDNLFVTTHNLSNTMSGHESLTVNGEVNPVINITSGETQLWRLANIGSENEYTLTLPGNKFHVITEDGSPVWEVWNNDTLFFPSGKRFDVLVTANGSGSIPLGVPANPFTAPYDSHVATVNVQGNQTEVKPADTLPTSLIPERDLSNANISNYRVLNFSSNDRDWIYEINNTTFDPNRVDITAKLGTVEEWKLVNLDKISSGNIHPFHIHVNDFQVMSVNGKPYDAHGYQDTVIIPTEGEVVIRIPFDDFVGKSVYHCHLMFHGDFGMMGIFEVVK</sequence>
<dbReference type="SUPFAM" id="SSF49503">
    <property type="entry name" value="Cupredoxins"/>
    <property type="match status" value="3"/>
</dbReference>
<dbReference type="AlphaFoldDB" id="A0A557SRR7"/>
<evidence type="ECO:0000256" key="2">
    <source>
        <dbReference type="ARBA" id="ARBA00023002"/>
    </source>
</evidence>
<dbReference type="PANTHER" id="PTHR11709">
    <property type="entry name" value="MULTI-COPPER OXIDASE"/>
    <property type="match status" value="1"/>
</dbReference>
<keyword evidence="8" id="KW-1185">Reference proteome</keyword>
<dbReference type="EMBL" id="VOAH01000016">
    <property type="protein sequence ID" value="TVP39300.1"/>
    <property type="molecule type" value="Genomic_DNA"/>
</dbReference>
<name>A0A557SRR7_9ARCH</name>
<reference evidence="7 8" key="1">
    <citation type="journal article" date="2019" name="Front. Microbiol.">
        <title>Ammonia Oxidation by the Arctic Terrestrial Thaumarchaeote Candidatus Nitrosocosmicus arcticus Is Stimulated by Increasing Temperatures.</title>
        <authorList>
            <person name="Alves R.J.E."/>
            <person name="Kerou M."/>
            <person name="Zappe A."/>
            <person name="Bittner R."/>
            <person name="Abby S.S."/>
            <person name="Schmidt H.A."/>
            <person name="Pfeifer K."/>
            <person name="Schleper C."/>
        </authorList>
    </citation>
    <scope>NUCLEOTIDE SEQUENCE [LARGE SCALE GENOMIC DNA]</scope>
    <source>
        <strain evidence="7 8">Kfb</strain>
    </source>
</reference>
<dbReference type="OrthoDB" id="12293at2157"/>
<dbReference type="GO" id="GO:0005507">
    <property type="term" value="F:copper ion binding"/>
    <property type="evidence" value="ECO:0007669"/>
    <property type="project" value="InterPro"/>
</dbReference>
<feature type="transmembrane region" description="Helical" evidence="3">
    <location>
        <begin position="20"/>
        <end position="41"/>
    </location>
</feature>
<dbReference type="PROSITE" id="PS00080">
    <property type="entry name" value="MULTICOPPER_OXIDASE2"/>
    <property type="match status" value="1"/>
</dbReference>
<dbReference type="Pfam" id="PF07731">
    <property type="entry name" value="Cu-oxidase_2"/>
    <property type="match status" value="1"/>
</dbReference>
<dbReference type="Gene3D" id="2.60.40.420">
    <property type="entry name" value="Cupredoxins - blue copper proteins"/>
    <property type="match status" value="3"/>
</dbReference>
<feature type="domain" description="Plastocyanin-like" evidence="6">
    <location>
        <begin position="107"/>
        <end position="214"/>
    </location>
</feature>
<keyword evidence="2" id="KW-0560">Oxidoreductase</keyword>
<dbReference type="CDD" id="cd13900">
    <property type="entry name" value="CuRO_3_Tth-MCO_like"/>
    <property type="match status" value="1"/>
</dbReference>
<evidence type="ECO:0000259" key="4">
    <source>
        <dbReference type="Pfam" id="PF00394"/>
    </source>
</evidence>
<proteinExistence type="predicted"/>
<keyword evidence="1" id="KW-0479">Metal-binding</keyword>
<dbReference type="RefSeq" id="WP_144733950.1">
    <property type="nucleotide sequence ID" value="NZ_ML675591.1"/>
</dbReference>
<dbReference type="InterPro" id="IPR011707">
    <property type="entry name" value="Cu-oxidase-like_N"/>
</dbReference>
<dbReference type="Pfam" id="PF07732">
    <property type="entry name" value="Cu-oxidase_3"/>
    <property type="match status" value="1"/>
</dbReference>
<dbReference type="PANTHER" id="PTHR11709:SF518">
    <property type="entry name" value="MULTICOPPER OXIDASE"/>
    <property type="match status" value="1"/>
</dbReference>
<keyword evidence="3" id="KW-0812">Transmembrane</keyword>
<dbReference type="InterPro" id="IPR002355">
    <property type="entry name" value="Cu_oxidase_Cu_BS"/>
</dbReference>
<feature type="domain" description="Plastocyanin-like" evidence="5">
    <location>
        <begin position="392"/>
        <end position="511"/>
    </location>
</feature>
<evidence type="ECO:0000313" key="8">
    <source>
        <dbReference type="Proteomes" id="UP000315289"/>
    </source>
</evidence>
<evidence type="ECO:0000256" key="1">
    <source>
        <dbReference type="ARBA" id="ARBA00022723"/>
    </source>
</evidence>
<evidence type="ECO:0000313" key="7">
    <source>
        <dbReference type="EMBL" id="TVP39300.1"/>
    </source>
</evidence>
<evidence type="ECO:0000256" key="3">
    <source>
        <dbReference type="SAM" id="Phobius"/>
    </source>
</evidence>
<dbReference type="Pfam" id="PF00394">
    <property type="entry name" value="Cu-oxidase"/>
    <property type="match status" value="1"/>
</dbReference>
<feature type="domain" description="Plastocyanin-like" evidence="4">
    <location>
        <begin position="253"/>
        <end position="333"/>
    </location>
</feature>
<dbReference type="Proteomes" id="UP000315289">
    <property type="component" value="Unassembled WGS sequence"/>
</dbReference>
<dbReference type="InterPro" id="IPR008972">
    <property type="entry name" value="Cupredoxin"/>
</dbReference>